<dbReference type="OrthoDB" id="2622646at2"/>
<name>A0A1R1AF62_PAELA</name>
<comment type="caution">
    <text evidence="1">The sequence shown here is derived from an EMBL/GenBank/DDBJ whole genome shotgun (WGS) entry which is preliminary data.</text>
</comment>
<dbReference type="AlphaFoldDB" id="A0A1R1AF62"/>
<organism evidence="1 2">
    <name type="scientific">Paenibacillus lautus</name>
    <name type="common">Bacillus lautus</name>
    <dbReference type="NCBI Taxonomy" id="1401"/>
    <lineage>
        <taxon>Bacteria</taxon>
        <taxon>Bacillati</taxon>
        <taxon>Bacillota</taxon>
        <taxon>Bacilli</taxon>
        <taxon>Bacillales</taxon>
        <taxon>Paenibacillaceae</taxon>
        <taxon>Paenibacillus</taxon>
    </lineage>
</organism>
<dbReference type="STRING" id="1401.BK123_33740"/>
<reference evidence="1 2" key="1">
    <citation type="submission" date="2016-11" db="EMBL/GenBank/DDBJ databases">
        <title>Paenibacillus species isolates.</title>
        <authorList>
            <person name="Beno S.M."/>
        </authorList>
    </citation>
    <scope>NUCLEOTIDE SEQUENCE [LARGE SCALE GENOMIC DNA]</scope>
    <source>
        <strain evidence="1 2">FSL F4-0100</strain>
    </source>
</reference>
<sequence length="156" mass="18503">MNKEQYFEDLQDIINDLIYIGSSEADLQEEIETNMWRISISPDLINQITTDDFDEFINKVLQNRKDQIERSSSNLGMYFYLWFDIMASQLRFNLISDINKKLPFSCEIQILNNPREILDDFLGSPFHNGLLIEGHNDDSEDKEYILKIYKLHLKKD</sequence>
<evidence type="ECO:0000313" key="1">
    <source>
        <dbReference type="EMBL" id="OME84212.1"/>
    </source>
</evidence>
<protein>
    <submittedName>
        <fullName evidence="1">Uncharacterized protein</fullName>
    </submittedName>
</protein>
<evidence type="ECO:0000313" key="2">
    <source>
        <dbReference type="Proteomes" id="UP000187074"/>
    </source>
</evidence>
<dbReference type="EMBL" id="MRTF01000027">
    <property type="protein sequence ID" value="OME84212.1"/>
    <property type="molecule type" value="Genomic_DNA"/>
</dbReference>
<accession>A0A1R1AF62</accession>
<proteinExistence type="predicted"/>
<dbReference type="Proteomes" id="UP000187074">
    <property type="component" value="Unassembled WGS sequence"/>
</dbReference>
<dbReference type="RefSeq" id="WP_076326646.1">
    <property type="nucleotide sequence ID" value="NZ_MRTF01000027.1"/>
</dbReference>
<gene>
    <name evidence="1" type="ORF">BK123_33740</name>
</gene>